<dbReference type="GO" id="GO:0015771">
    <property type="term" value="P:trehalose transport"/>
    <property type="evidence" value="ECO:0007669"/>
    <property type="project" value="TreeGrafter"/>
</dbReference>
<evidence type="ECO:0000256" key="1">
    <source>
        <dbReference type="SAM" id="Phobius"/>
    </source>
</evidence>
<dbReference type="GO" id="GO:0009401">
    <property type="term" value="P:phosphoenolpyruvate-dependent sugar phosphotransferase system"/>
    <property type="evidence" value="ECO:0007669"/>
    <property type="project" value="TreeGrafter"/>
</dbReference>
<evidence type="ECO:0000313" key="3">
    <source>
        <dbReference type="Proteomes" id="UP001285636"/>
    </source>
</evidence>
<evidence type="ECO:0000313" key="2">
    <source>
        <dbReference type="EMBL" id="MDV2888607.1"/>
    </source>
</evidence>
<gene>
    <name evidence="2" type="ORF">RYX45_25945</name>
</gene>
<organism evidence="2 3">
    <name type="scientific">Alkalihalophilus pseudofirmus</name>
    <name type="common">Bacillus pseudofirmus</name>
    <dbReference type="NCBI Taxonomy" id="79885"/>
    <lineage>
        <taxon>Bacteria</taxon>
        <taxon>Bacillati</taxon>
        <taxon>Bacillota</taxon>
        <taxon>Bacilli</taxon>
        <taxon>Bacillales</taxon>
        <taxon>Bacillaceae</taxon>
        <taxon>Alkalihalophilus</taxon>
    </lineage>
</organism>
<feature type="non-terminal residue" evidence="2">
    <location>
        <position position="76"/>
    </location>
</feature>
<dbReference type="EMBL" id="JAWJAY010001727">
    <property type="protein sequence ID" value="MDV2888607.1"/>
    <property type="molecule type" value="Genomic_DNA"/>
</dbReference>
<feature type="transmembrane region" description="Helical" evidence="1">
    <location>
        <begin position="12"/>
        <end position="32"/>
    </location>
</feature>
<keyword evidence="1" id="KW-1133">Transmembrane helix</keyword>
<reference evidence="2" key="1">
    <citation type="submission" date="2023-10" db="EMBL/GenBank/DDBJ databases">
        <title>Screening of Alkalihalophilus pseudofirmusBZ-TG-HK211 and Its Alleviation of Salt Stress on Rapeseed Growth.</title>
        <authorList>
            <person name="Zhao B."/>
            <person name="Guo T."/>
        </authorList>
    </citation>
    <scope>NUCLEOTIDE SEQUENCE</scope>
    <source>
        <strain evidence="2">BZ-TG-HK211</strain>
    </source>
</reference>
<accession>A0AAJ2NV23</accession>
<feature type="non-terminal residue" evidence="2">
    <location>
        <position position="1"/>
    </location>
</feature>
<keyword evidence="1" id="KW-0812">Transmembrane</keyword>
<comment type="caution">
    <text evidence="2">The sequence shown here is derived from an EMBL/GenBank/DDBJ whole genome shotgun (WGS) entry which is preliminary data.</text>
</comment>
<name>A0AAJ2NV23_ALKPS</name>
<dbReference type="PANTHER" id="PTHR30175:SF1">
    <property type="entry name" value="PTS SYSTEM ARBUTIN-, CELLOBIOSE-, AND SALICIN-SPECIFIC EIIBC COMPONENT-RELATED"/>
    <property type="match status" value="1"/>
</dbReference>
<dbReference type="GO" id="GO:0005886">
    <property type="term" value="C:plasma membrane"/>
    <property type="evidence" value="ECO:0007669"/>
    <property type="project" value="TreeGrafter"/>
</dbReference>
<dbReference type="GO" id="GO:0090589">
    <property type="term" value="F:protein-phosphocysteine-trehalose phosphotransferase system transporter activity"/>
    <property type="evidence" value="ECO:0007669"/>
    <property type="project" value="TreeGrafter"/>
</dbReference>
<sequence>FISDLVADGSMFIYNHGGFIAIPILAMVYPWLVSIGIHKALSPVSISLVAERGFDPIIRVVALCSNMAQAAASLAV</sequence>
<dbReference type="Proteomes" id="UP001285636">
    <property type="component" value="Unassembled WGS sequence"/>
</dbReference>
<protein>
    <submittedName>
        <fullName evidence="2">PTS beta-glucoside transporter subunit IIBCA</fullName>
    </submittedName>
</protein>
<dbReference type="InterPro" id="IPR050558">
    <property type="entry name" value="PTS_Sugar-Specific_Components"/>
</dbReference>
<proteinExistence type="predicted"/>
<dbReference type="PANTHER" id="PTHR30175">
    <property type="entry name" value="PHOSPHOTRANSFERASE SYSTEM TRANSPORT PROTEIN"/>
    <property type="match status" value="1"/>
</dbReference>
<dbReference type="AlphaFoldDB" id="A0AAJ2NV23"/>
<keyword evidence="1" id="KW-0472">Membrane</keyword>